<dbReference type="PROSITE" id="PS51257">
    <property type="entry name" value="PROKAR_LIPOPROTEIN"/>
    <property type="match status" value="1"/>
</dbReference>
<dbReference type="EMBL" id="MAKX01000001">
    <property type="protein sequence ID" value="OCK44421.1"/>
    <property type="molecule type" value="Genomic_DNA"/>
</dbReference>
<dbReference type="CDD" id="cd12105">
    <property type="entry name" value="HmuY"/>
    <property type="match status" value="1"/>
</dbReference>
<evidence type="ECO:0008006" key="4">
    <source>
        <dbReference type="Google" id="ProtNLM"/>
    </source>
</evidence>
<dbReference type="RefSeq" id="WP_068703778.1">
    <property type="nucleotide sequence ID" value="NZ_MAKX01000001.1"/>
</dbReference>
<evidence type="ECO:0000313" key="3">
    <source>
        <dbReference type="Proteomes" id="UP000093186"/>
    </source>
</evidence>
<dbReference type="STRING" id="447689.BA195_07040"/>
<sequence>MRILKSVLIVAMLSFVAISCSDNNDIVPDEVSAKQVVNLYAKQTTDRSVHPAVESGEFVKFSFKSGTIVTNDNWDIAFRGTTILVNGGEPTGKTQEPNRTGNAALTIVEGKFSEIKKVPSAAVFKQDAADALALPKSTWYTYDRSDHSIDPATGKVLIIKTNDGHYAKMEIISYYKDMDSSNSADPANSGAQYYTFNYVYSVNSGDKNFQ</sequence>
<proteinExistence type="predicted"/>
<keyword evidence="1" id="KW-0732">Signal</keyword>
<name>A0A1B9Y3X6_9FLAO</name>
<dbReference type="Proteomes" id="UP000093186">
    <property type="component" value="Unassembled WGS sequence"/>
</dbReference>
<dbReference type="OrthoDB" id="5510929at2"/>
<dbReference type="AlphaFoldDB" id="A0A1B9Y3X6"/>
<feature type="chain" id="PRO_5008640155" description="HmuY protein" evidence="1">
    <location>
        <begin position="20"/>
        <end position="210"/>
    </location>
</feature>
<dbReference type="Pfam" id="PF14064">
    <property type="entry name" value="HmuY"/>
    <property type="match status" value="1"/>
</dbReference>
<comment type="caution">
    <text evidence="2">The sequence shown here is derived from an EMBL/GenBank/DDBJ whole genome shotgun (WGS) entry which is preliminary data.</text>
</comment>
<protein>
    <recommendedName>
        <fullName evidence="4">HmuY protein</fullName>
    </recommendedName>
</protein>
<organism evidence="2 3">
    <name type="scientific">Tenacibaculum soleae</name>
    <dbReference type="NCBI Taxonomy" id="447689"/>
    <lineage>
        <taxon>Bacteria</taxon>
        <taxon>Pseudomonadati</taxon>
        <taxon>Bacteroidota</taxon>
        <taxon>Flavobacteriia</taxon>
        <taxon>Flavobacteriales</taxon>
        <taxon>Flavobacteriaceae</taxon>
        <taxon>Tenacibaculum</taxon>
    </lineage>
</organism>
<accession>A0A1B9Y3X6</accession>
<dbReference type="InterPro" id="IPR025921">
    <property type="entry name" value="HmuY"/>
</dbReference>
<gene>
    <name evidence="2" type="ORF">BA195_07040</name>
</gene>
<evidence type="ECO:0000313" key="2">
    <source>
        <dbReference type="EMBL" id="OCK44421.1"/>
    </source>
</evidence>
<keyword evidence="3" id="KW-1185">Reference proteome</keyword>
<reference evidence="2 3" key="1">
    <citation type="submission" date="2016-06" db="EMBL/GenBank/DDBJ databases">
        <title>Draft Genome Sequence of Tenacibaculum soleae UCD-KL19.</title>
        <authorList>
            <person name="Eisen J.A."/>
            <person name="Coil D.A."/>
            <person name="Lujan K.M."/>
        </authorList>
    </citation>
    <scope>NUCLEOTIDE SEQUENCE [LARGE SCALE GENOMIC DNA]</scope>
    <source>
        <strain evidence="2 3">UCD-KL19</strain>
    </source>
</reference>
<evidence type="ECO:0000256" key="1">
    <source>
        <dbReference type="SAM" id="SignalP"/>
    </source>
</evidence>
<feature type="signal peptide" evidence="1">
    <location>
        <begin position="1"/>
        <end position="19"/>
    </location>
</feature>